<evidence type="ECO:0000256" key="9">
    <source>
        <dbReference type="ARBA" id="ARBA00023136"/>
    </source>
</evidence>
<evidence type="ECO:0000256" key="1">
    <source>
        <dbReference type="ARBA" id="ARBA00004571"/>
    </source>
</evidence>
<evidence type="ECO:0000256" key="8">
    <source>
        <dbReference type="ARBA" id="ARBA00023077"/>
    </source>
</evidence>
<evidence type="ECO:0000256" key="6">
    <source>
        <dbReference type="ARBA" id="ARBA00023004"/>
    </source>
</evidence>
<name>A0A420WMS0_9PROT</name>
<dbReference type="SUPFAM" id="SSF56935">
    <property type="entry name" value="Porins"/>
    <property type="match status" value="1"/>
</dbReference>
<evidence type="ECO:0000256" key="10">
    <source>
        <dbReference type="ARBA" id="ARBA00023237"/>
    </source>
</evidence>
<reference evidence="16 17" key="1">
    <citation type="submission" date="2018-10" db="EMBL/GenBank/DDBJ databases">
        <title>Genomic Encyclopedia of Type Strains, Phase IV (KMG-IV): sequencing the most valuable type-strain genomes for metagenomic binning, comparative biology and taxonomic classification.</title>
        <authorList>
            <person name="Goeker M."/>
        </authorList>
    </citation>
    <scope>NUCLEOTIDE SEQUENCE [LARGE SCALE GENOMIC DNA]</scope>
    <source>
        <strain evidence="16 17">DSM 22008</strain>
    </source>
</reference>
<dbReference type="Pfam" id="PF00593">
    <property type="entry name" value="TonB_dep_Rec_b-barrel"/>
    <property type="match status" value="1"/>
</dbReference>
<dbReference type="OrthoDB" id="7313036at2"/>
<keyword evidence="9 11" id="KW-0472">Membrane</keyword>
<dbReference type="InterPro" id="IPR000531">
    <property type="entry name" value="Beta-barrel_TonB"/>
</dbReference>
<evidence type="ECO:0000256" key="7">
    <source>
        <dbReference type="ARBA" id="ARBA00023065"/>
    </source>
</evidence>
<sequence>MKFKNCTSHFVLIAAMSGAMLSAQTAHSQAGQSVPGEEMQSESGKYELDNIIVTAQRRSTTVQDTSAAISAFSGANLEEERILSFEDLAGSATSLSFTALSPLDQEFNIRGITNTRLDSPSADQSIGIFSDDVYVGRSGLFNFDLYDIGRVEVVRGPQGVLLGRNVVGGAISIYSAEPEFDPNGRLSVSYGNYNEILANGHITGAITDDLAGRFSFQVRNRDGFNQDIMHNVDLDNVDSSQFRGQLLYMPENSQFSAKLSMDYTKDTSNGFHSVAVDDPFAGQGGWSLAREQVGVVRGEALDIRESLPEWPRYKGDAQETPQQLNREAYGITLKMENEFDFATLTSITGYRKGDAHNLYDQTGIGPDNIYDVVVLSPPAFTSGVNETEDIKQFSQELRLVSAPVDQGFDWIVGAYLQNDKVKKFDRFWAQTPIPIPTLSGESTWDNESKNESYAAFAQLGYRFNDKFRIVGGLRYTEDKKGGSVTGTAVEGGDQFFPDDQVALTPLSGVFLEGDSYTTDYSNKWTQFTPQFTAEFEPNDDMLLYATYSIGYKGGGFEDDPANATAAQTSYDPETVDNIEIGGKFDFFNNRARLNVAAFFMKYKDLQVTQTNADCLCNITDNAADADIKGIELEGEFVVAEGLTLSGGLTYLDTEYIDFVDSLGRDSSGNFLQRTPEYQFNVSANYETDLGEWRNGFKANVSYSHQGKLFWAPENVNYEDAYGTLNGRVSITPNEGDLTVSLWGRNLTDKLYRTNVIAFFGDEISRLAAPRTYGASVAVKF</sequence>
<comment type="caution">
    <text evidence="16">The sequence shown here is derived from an EMBL/GenBank/DDBJ whole genome shotgun (WGS) entry which is preliminary data.</text>
</comment>
<comment type="subcellular location">
    <subcellularLocation>
        <location evidence="1 11">Cell outer membrane</location>
        <topology evidence="1 11">Multi-pass membrane protein</topology>
    </subcellularLocation>
</comment>
<evidence type="ECO:0000256" key="11">
    <source>
        <dbReference type="PROSITE-ProRule" id="PRU01360"/>
    </source>
</evidence>
<evidence type="ECO:0000313" key="16">
    <source>
        <dbReference type="EMBL" id="RKQ72196.1"/>
    </source>
</evidence>
<dbReference type="CDD" id="cd01347">
    <property type="entry name" value="ligand_gated_channel"/>
    <property type="match status" value="1"/>
</dbReference>
<feature type="chain" id="PRO_5019348146" evidence="13">
    <location>
        <begin position="29"/>
        <end position="780"/>
    </location>
</feature>
<dbReference type="Pfam" id="PF07715">
    <property type="entry name" value="Plug"/>
    <property type="match status" value="1"/>
</dbReference>
<keyword evidence="10 11" id="KW-0998">Cell outer membrane</keyword>
<evidence type="ECO:0000313" key="17">
    <source>
        <dbReference type="Proteomes" id="UP000282211"/>
    </source>
</evidence>
<dbReference type="GO" id="GO:0009279">
    <property type="term" value="C:cell outer membrane"/>
    <property type="evidence" value="ECO:0007669"/>
    <property type="project" value="UniProtKB-SubCell"/>
</dbReference>
<dbReference type="PANTHER" id="PTHR32552:SF81">
    <property type="entry name" value="TONB-DEPENDENT OUTER MEMBRANE RECEPTOR"/>
    <property type="match status" value="1"/>
</dbReference>
<keyword evidence="4" id="KW-0410">Iron transport</keyword>
<dbReference type="FunCoup" id="A0A420WMS0">
    <property type="interactions" value="45"/>
</dbReference>
<keyword evidence="16" id="KW-0675">Receptor</keyword>
<dbReference type="PANTHER" id="PTHR32552">
    <property type="entry name" value="FERRICHROME IRON RECEPTOR-RELATED"/>
    <property type="match status" value="1"/>
</dbReference>
<dbReference type="InParanoid" id="A0A420WMS0"/>
<dbReference type="Proteomes" id="UP000282211">
    <property type="component" value="Unassembled WGS sequence"/>
</dbReference>
<dbReference type="InterPro" id="IPR012910">
    <property type="entry name" value="Plug_dom"/>
</dbReference>
<feature type="domain" description="TonB-dependent receptor plug" evidence="15">
    <location>
        <begin position="62"/>
        <end position="170"/>
    </location>
</feature>
<keyword evidence="5 11" id="KW-0812">Transmembrane</keyword>
<dbReference type="InterPro" id="IPR039426">
    <property type="entry name" value="TonB-dep_rcpt-like"/>
</dbReference>
<feature type="signal peptide" evidence="13">
    <location>
        <begin position="1"/>
        <end position="28"/>
    </location>
</feature>
<organism evidence="16 17">
    <name type="scientific">Litorimonas taeanensis</name>
    <dbReference type="NCBI Taxonomy" id="568099"/>
    <lineage>
        <taxon>Bacteria</taxon>
        <taxon>Pseudomonadati</taxon>
        <taxon>Pseudomonadota</taxon>
        <taxon>Alphaproteobacteria</taxon>
        <taxon>Maricaulales</taxon>
        <taxon>Robiginitomaculaceae</taxon>
    </lineage>
</organism>
<keyword evidence="6" id="KW-0408">Iron</keyword>
<keyword evidence="7" id="KW-0406">Ion transport</keyword>
<evidence type="ECO:0000259" key="14">
    <source>
        <dbReference type="Pfam" id="PF00593"/>
    </source>
</evidence>
<dbReference type="Gene3D" id="2.40.170.20">
    <property type="entry name" value="TonB-dependent receptor, beta-barrel domain"/>
    <property type="match status" value="1"/>
</dbReference>
<evidence type="ECO:0000259" key="15">
    <source>
        <dbReference type="Pfam" id="PF07715"/>
    </source>
</evidence>
<comment type="similarity">
    <text evidence="11 12">Belongs to the TonB-dependent receptor family.</text>
</comment>
<proteinExistence type="inferred from homology"/>
<evidence type="ECO:0000256" key="2">
    <source>
        <dbReference type="ARBA" id="ARBA00022448"/>
    </source>
</evidence>
<evidence type="ECO:0000256" key="12">
    <source>
        <dbReference type="RuleBase" id="RU003357"/>
    </source>
</evidence>
<evidence type="ECO:0000256" key="4">
    <source>
        <dbReference type="ARBA" id="ARBA00022496"/>
    </source>
</evidence>
<dbReference type="EMBL" id="RBII01000001">
    <property type="protein sequence ID" value="RKQ72196.1"/>
    <property type="molecule type" value="Genomic_DNA"/>
</dbReference>
<feature type="domain" description="TonB-dependent receptor-like beta-barrel" evidence="14">
    <location>
        <begin position="312"/>
        <end position="746"/>
    </location>
</feature>
<dbReference type="PROSITE" id="PS52016">
    <property type="entry name" value="TONB_DEPENDENT_REC_3"/>
    <property type="match status" value="1"/>
</dbReference>
<protein>
    <submittedName>
        <fullName evidence="16">Iron complex outermembrane receptor protein</fullName>
    </submittedName>
</protein>
<gene>
    <name evidence="16" type="ORF">DES40_1533</name>
</gene>
<keyword evidence="17" id="KW-1185">Reference proteome</keyword>
<keyword evidence="13" id="KW-0732">Signal</keyword>
<evidence type="ECO:0000256" key="3">
    <source>
        <dbReference type="ARBA" id="ARBA00022452"/>
    </source>
</evidence>
<dbReference type="GO" id="GO:0006826">
    <property type="term" value="P:iron ion transport"/>
    <property type="evidence" value="ECO:0007669"/>
    <property type="project" value="UniProtKB-KW"/>
</dbReference>
<keyword evidence="3 11" id="KW-1134">Transmembrane beta strand</keyword>
<dbReference type="InterPro" id="IPR036942">
    <property type="entry name" value="Beta-barrel_TonB_sf"/>
</dbReference>
<dbReference type="RefSeq" id="WP_121100188.1">
    <property type="nucleotide sequence ID" value="NZ_RBII01000001.1"/>
</dbReference>
<evidence type="ECO:0000256" key="13">
    <source>
        <dbReference type="SAM" id="SignalP"/>
    </source>
</evidence>
<keyword evidence="8 12" id="KW-0798">TonB box</keyword>
<keyword evidence="2 11" id="KW-0813">Transport</keyword>
<evidence type="ECO:0000256" key="5">
    <source>
        <dbReference type="ARBA" id="ARBA00022692"/>
    </source>
</evidence>
<accession>A0A420WMS0</accession>
<dbReference type="AlphaFoldDB" id="A0A420WMS0"/>